<keyword evidence="12" id="KW-0325">Glycoprotein</keyword>
<evidence type="ECO:0000256" key="10">
    <source>
        <dbReference type="ARBA" id="ARBA00023030"/>
    </source>
</evidence>
<dbReference type="CDD" id="cd19391">
    <property type="entry name" value="TGF_beta_BMP4_BMP2B"/>
    <property type="match status" value="1"/>
</dbReference>
<evidence type="ECO:0000256" key="3">
    <source>
        <dbReference type="ARBA" id="ARBA00022473"/>
    </source>
</evidence>
<evidence type="ECO:0000256" key="11">
    <source>
        <dbReference type="ARBA" id="ARBA00023157"/>
    </source>
</evidence>
<feature type="signal peptide" evidence="18">
    <location>
        <begin position="1"/>
        <end position="23"/>
    </location>
</feature>
<dbReference type="Proteomes" id="UP000001645">
    <property type="component" value="Chromosome 5"/>
</dbReference>
<dbReference type="AlphaFoldDB" id="A0A803XWA5"/>
<dbReference type="SMART" id="SM00204">
    <property type="entry name" value="TGFB"/>
    <property type="match status" value="1"/>
</dbReference>
<evidence type="ECO:0000256" key="13">
    <source>
        <dbReference type="ARBA" id="ARBA00023188"/>
    </source>
</evidence>
<dbReference type="Ensembl" id="ENSMGAT00000029742.1">
    <property type="protein sequence ID" value="ENSMGAP00000023801.1"/>
    <property type="gene ID" value="ENSMGAG00000013812.3"/>
</dbReference>
<gene>
    <name evidence="20" type="primary">BMP4</name>
</gene>
<dbReference type="Gene3D" id="2.60.120.970">
    <property type="match status" value="1"/>
</dbReference>
<keyword evidence="13" id="KW-0891">Chondrogenesis</keyword>
<dbReference type="InterPro" id="IPR017948">
    <property type="entry name" value="TGFb_CS"/>
</dbReference>
<evidence type="ECO:0000256" key="8">
    <source>
        <dbReference type="ARBA" id="ARBA00022782"/>
    </source>
</evidence>
<name>A0A803XWA5_MELGA</name>
<evidence type="ECO:0000256" key="6">
    <source>
        <dbReference type="ARBA" id="ARBA00022685"/>
    </source>
</evidence>
<reference evidence="20" key="2">
    <citation type="submission" date="2025-08" db="UniProtKB">
        <authorList>
            <consortium name="Ensembl"/>
        </authorList>
    </citation>
    <scope>IDENTIFICATION</scope>
</reference>
<dbReference type="GO" id="GO:0001503">
    <property type="term" value="P:ossification"/>
    <property type="evidence" value="ECO:0007669"/>
    <property type="project" value="UniProtKB-KW"/>
</dbReference>
<dbReference type="GO" id="GO:0051216">
    <property type="term" value="P:cartilage development"/>
    <property type="evidence" value="ECO:0007669"/>
    <property type="project" value="UniProtKB-KW"/>
</dbReference>
<dbReference type="GO" id="GO:0005615">
    <property type="term" value="C:extracellular space"/>
    <property type="evidence" value="ECO:0007669"/>
    <property type="project" value="UniProtKB-KW"/>
</dbReference>
<dbReference type="SUPFAM" id="SSF57501">
    <property type="entry name" value="Cystine-knot cytokines"/>
    <property type="match status" value="1"/>
</dbReference>
<dbReference type="PANTHER" id="PTHR11848">
    <property type="entry name" value="TGF-BETA FAMILY"/>
    <property type="match status" value="1"/>
</dbReference>
<accession>A0A803XWA5</accession>
<protein>
    <recommendedName>
        <fullName evidence="14">Bone morphogenetic protein 4</fullName>
    </recommendedName>
</protein>
<comment type="function">
    <text evidence="15">Negatively regulates the structure and function of the limb apical ectodermal ridge.</text>
</comment>
<keyword evidence="3" id="KW-0217">Developmental protein</keyword>
<evidence type="ECO:0000256" key="16">
    <source>
        <dbReference type="RuleBase" id="RU000354"/>
    </source>
</evidence>
<evidence type="ECO:0000256" key="12">
    <source>
        <dbReference type="ARBA" id="ARBA00023180"/>
    </source>
</evidence>
<evidence type="ECO:0000256" key="15">
    <source>
        <dbReference type="ARBA" id="ARBA00058011"/>
    </source>
</evidence>
<reference evidence="20" key="3">
    <citation type="submission" date="2025-09" db="UniProtKB">
        <authorList>
            <consortium name="Ensembl"/>
        </authorList>
    </citation>
    <scope>IDENTIFICATION</scope>
</reference>
<evidence type="ECO:0000256" key="9">
    <source>
        <dbReference type="ARBA" id="ARBA00022855"/>
    </source>
</evidence>
<dbReference type="Pfam" id="PF00688">
    <property type="entry name" value="TGFb_propeptide"/>
    <property type="match status" value="1"/>
</dbReference>
<dbReference type="Pfam" id="PF00019">
    <property type="entry name" value="TGF_beta"/>
    <property type="match status" value="1"/>
</dbReference>
<evidence type="ECO:0000256" key="2">
    <source>
        <dbReference type="ARBA" id="ARBA00006656"/>
    </source>
</evidence>
<dbReference type="PROSITE" id="PS00250">
    <property type="entry name" value="TGF_BETA_1"/>
    <property type="match status" value="1"/>
</dbReference>
<dbReference type="PROSITE" id="PS51362">
    <property type="entry name" value="TGF_BETA_2"/>
    <property type="match status" value="1"/>
</dbReference>
<feature type="chain" id="PRO_5032564294" description="Bone morphogenetic protein 4" evidence="18">
    <location>
        <begin position="24"/>
        <end position="375"/>
    </location>
</feature>
<comment type="subcellular location">
    <subcellularLocation>
        <location evidence="1">Secreted</location>
    </subcellularLocation>
</comment>
<dbReference type="GO" id="GO:0051094">
    <property type="term" value="P:positive regulation of developmental process"/>
    <property type="evidence" value="ECO:0007669"/>
    <property type="project" value="UniProtKB-ARBA"/>
</dbReference>
<dbReference type="GeneTree" id="ENSGT00940000159502"/>
<keyword evidence="4" id="KW-0202">Cytokine</keyword>
<keyword evidence="6" id="KW-0165">Cleavage on pair of basic residues</keyword>
<organism evidence="20 21">
    <name type="scientific">Meleagris gallopavo</name>
    <name type="common">Wild turkey</name>
    <dbReference type="NCBI Taxonomy" id="9103"/>
    <lineage>
        <taxon>Eukaryota</taxon>
        <taxon>Metazoa</taxon>
        <taxon>Chordata</taxon>
        <taxon>Craniata</taxon>
        <taxon>Vertebrata</taxon>
        <taxon>Euteleostomi</taxon>
        <taxon>Archelosauria</taxon>
        <taxon>Archosauria</taxon>
        <taxon>Dinosauria</taxon>
        <taxon>Saurischia</taxon>
        <taxon>Theropoda</taxon>
        <taxon>Coelurosauria</taxon>
        <taxon>Aves</taxon>
        <taxon>Neognathae</taxon>
        <taxon>Galloanserae</taxon>
        <taxon>Galliformes</taxon>
        <taxon>Phasianidae</taxon>
        <taxon>Meleagridinae</taxon>
        <taxon>Meleagris</taxon>
    </lineage>
</organism>
<reference evidence="20 21" key="1">
    <citation type="journal article" date="2010" name="PLoS Biol.">
        <title>Multi-platform next-generation sequencing of the domestic turkey (Meleagris gallopavo): genome assembly and analysis.</title>
        <authorList>
            <person name="Dalloul R.A."/>
            <person name="Long J.A."/>
            <person name="Zimin A.V."/>
            <person name="Aslam L."/>
            <person name="Beal K."/>
            <person name="Blomberg L.A."/>
            <person name="Bouffard P."/>
            <person name="Burt D.W."/>
            <person name="Crasta O."/>
            <person name="Crooijmans R.P."/>
            <person name="Cooper K."/>
            <person name="Coulombe R.A."/>
            <person name="De S."/>
            <person name="Delany M.E."/>
            <person name="Dodgson J.B."/>
            <person name="Dong J.J."/>
            <person name="Evans C."/>
            <person name="Frederickson K.M."/>
            <person name="Flicek P."/>
            <person name="Florea L."/>
            <person name="Folkerts O."/>
            <person name="Groenen M.A."/>
            <person name="Harkins T.T."/>
            <person name="Herrero J."/>
            <person name="Hoffmann S."/>
            <person name="Megens H.J."/>
            <person name="Jiang A."/>
            <person name="de Jong P."/>
            <person name="Kaiser P."/>
            <person name="Kim H."/>
            <person name="Kim K.W."/>
            <person name="Kim S."/>
            <person name="Langenberger D."/>
            <person name="Lee M.K."/>
            <person name="Lee T."/>
            <person name="Mane S."/>
            <person name="Marcais G."/>
            <person name="Marz M."/>
            <person name="McElroy A.P."/>
            <person name="Modise T."/>
            <person name="Nefedov M."/>
            <person name="Notredame C."/>
            <person name="Paton I.R."/>
            <person name="Payne W.S."/>
            <person name="Pertea G."/>
            <person name="Prickett D."/>
            <person name="Puiu D."/>
            <person name="Qioa D."/>
            <person name="Raineri E."/>
            <person name="Ruffier M."/>
            <person name="Salzberg S.L."/>
            <person name="Schatz M.C."/>
            <person name="Scheuring C."/>
            <person name="Schmidt C.J."/>
            <person name="Schroeder S."/>
            <person name="Searle S.M."/>
            <person name="Smith E.J."/>
            <person name="Smith J."/>
            <person name="Sonstegard T.S."/>
            <person name="Stadler P.F."/>
            <person name="Tafer H."/>
            <person name="Tu Z.J."/>
            <person name="Van Tassell C.P."/>
            <person name="Vilella A.J."/>
            <person name="Williams K.P."/>
            <person name="Yorke J.A."/>
            <person name="Zhang L."/>
            <person name="Zhang H.B."/>
            <person name="Zhang X."/>
            <person name="Zhang Y."/>
            <person name="Reed K.M."/>
        </authorList>
    </citation>
    <scope>NUCLEOTIDE SEQUENCE [LARGE SCALE GENOMIC DNA]</scope>
</reference>
<feature type="domain" description="TGF-beta family profile" evidence="19">
    <location>
        <begin position="258"/>
        <end position="375"/>
    </location>
</feature>
<proteinExistence type="inferred from homology"/>
<sequence length="375" mass="42558">MIPGNRMLMVILLCQVLLGGTNHASLIPETGRKKVAELQGQAGSGRRSAQSHELLRGFETTLLQMFGLRRRPQPSKSAVIPSYMLDLYRLQSGEEEESLQEISLQYPERSTSRANTVRSFHHEEHLESVPGPSEAPRIRFVFNLSSVPDNEVISSAELRLYREQVEEPSAAWERGFHRINIYEVMKPLSERSQAITRLLDTRLVHHNVTHLHQAQTHQGKHVRISRSLPQGHGGDWAQLRPLLVTFGHDGRGHALTRRARRSPKHQRSRKNKKNCRRHALYVDFSDVGWNDWIVAPPGYQAFYCHGDCPFPLADHLNSTNHAIVQTLVNSVNSSIPKACCVPTELSAISMLYLDEYDKVVLKNYQEMVVEGCGCR</sequence>
<evidence type="ECO:0000313" key="20">
    <source>
        <dbReference type="Ensembl" id="ENSMGAP00000023801.1"/>
    </source>
</evidence>
<dbReference type="InterPro" id="IPR047833">
    <property type="entry name" value="BMP4_TGF_beta-like"/>
</dbReference>
<dbReference type="OrthoDB" id="5987191at2759"/>
<keyword evidence="8" id="KW-0221">Differentiation</keyword>
<evidence type="ECO:0000256" key="14">
    <source>
        <dbReference type="ARBA" id="ARBA00035683"/>
    </source>
</evidence>
<keyword evidence="11" id="KW-1015">Disulfide bond</keyword>
<evidence type="ECO:0000313" key="21">
    <source>
        <dbReference type="Proteomes" id="UP000001645"/>
    </source>
</evidence>
<dbReference type="InterPro" id="IPR001111">
    <property type="entry name" value="TGF-b_propeptide"/>
</dbReference>
<evidence type="ECO:0000259" key="19">
    <source>
        <dbReference type="PROSITE" id="PS51362"/>
    </source>
</evidence>
<keyword evidence="5" id="KW-0964">Secreted</keyword>
<evidence type="ECO:0000256" key="1">
    <source>
        <dbReference type="ARBA" id="ARBA00004613"/>
    </source>
</evidence>
<comment type="similarity">
    <text evidence="2 16">Belongs to the TGF-beta family.</text>
</comment>
<dbReference type="GO" id="GO:0051240">
    <property type="term" value="P:positive regulation of multicellular organismal process"/>
    <property type="evidence" value="ECO:0007669"/>
    <property type="project" value="UniProtKB-ARBA"/>
</dbReference>
<keyword evidence="9" id="KW-0892">Osteogenesis</keyword>
<evidence type="ECO:0000256" key="7">
    <source>
        <dbReference type="ARBA" id="ARBA00022729"/>
    </source>
</evidence>
<evidence type="ECO:0000256" key="17">
    <source>
        <dbReference type="SAM" id="MobiDB-lite"/>
    </source>
</evidence>
<dbReference type="InterPro" id="IPR015615">
    <property type="entry name" value="TGF-beta-rel"/>
</dbReference>
<dbReference type="Gene3D" id="2.10.90.10">
    <property type="entry name" value="Cystine-knot cytokines"/>
    <property type="match status" value="1"/>
</dbReference>
<keyword evidence="21" id="KW-1185">Reference proteome</keyword>
<dbReference type="PANTHER" id="PTHR11848:SF165">
    <property type="entry name" value="BONE MORPHOGENETIC PROTEIN 4"/>
    <property type="match status" value="1"/>
</dbReference>
<feature type="region of interest" description="Disordered" evidence="17">
    <location>
        <begin position="254"/>
        <end position="274"/>
    </location>
</feature>
<dbReference type="GO" id="GO:0005125">
    <property type="term" value="F:cytokine activity"/>
    <property type="evidence" value="ECO:0007669"/>
    <property type="project" value="UniProtKB-KW"/>
</dbReference>
<dbReference type="InterPro" id="IPR001839">
    <property type="entry name" value="TGF-b_C"/>
</dbReference>
<evidence type="ECO:0000256" key="4">
    <source>
        <dbReference type="ARBA" id="ARBA00022514"/>
    </source>
</evidence>
<evidence type="ECO:0000256" key="18">
    <source>
        <dbReference type="SAM" id="SignalP"/>
    </source>
</evidence>
<dbReference type="Bgee" id="ENSMGAG00000013812">
    <property type="expression patterns" value="Expressed in spleen and 17 other cell types or tissues"/>
</dbReference>
<evidence type="ECO:0000256" key="5">
    <source>
        <dbReference type="ARBA" id="ARBA00022525"/>
    </source>
</evidence>
<dbReference type="FunFam" id="2.10.90.10:FF:000103">
    <property type="entry name" value="Bone morphogenetic protein 16"/>
    <property type="match status" value="1"/>
</dbReference>
<dbReference type="GO" id="GO:0030154">
    <property type="term" value="P:cell differentiation"/>
    <property type="evidence" value="ECO:0007669"/>
    <property type="project" value="UniProtKB-KW"/>
</dbReference>
<dbReference type="GO" id="GO:0008083">
    <property type="term" value="F:growth factor activity"/>
    <property type="evidence" value="ECO:0007669"/>
    <property type="project" value="UniProtKB-KW"/>
</dbReference>
<keyword evidence="10 16" id="KW-0339">Growth factor</keyword>
<dbReference type="InterPro" id="IPR029034">
    <property type="entry name" value="Cystine-knot_cytokine"/>
</dbReference>
<keyword evidence="7 18" id="KW-0732">Signal</keyword>